<organism evidence="2 3">
    <name type="scientific">Tautonia plasticadhaerens</name>
    <dbReference type="NCBI Taxonomy" id="2527974"/>
    <lineage>
        <taxon>Bacteria</taxon>
        <taxon>Pseudomonadati</taxon>
        <taxon>Planctomycetota</taxon>
        <taxon>Planctomycetia</taxon>
        <taxon>Isosphaerales</taxon>
        <taxon>Isosphaeraceae</taxon>
        <taxon>Tautonia</taxon>
    </lineage>
</organism>
<keyword evidence="2" id="KW-0413">Isomerase</keyword>
<dbReference type="Pfam" id="PF01261">
    <property type="entry name" value="AP_endonuc_2"/>
    <property type="match status" value="1"/>
</dbReference>
<dbReference type="Proteomes" id="UP000317835">
    <property type="component" value="Chromosome"/>
</dbReference>
<feature type="domain" description="Xylose isomerase-like TIM barrel" evidence="1">
    <location>
        <begin position="29"/>
        <end position="277"/>
    </location>
</feature>
<dbReference type="Gene3D" id="3.20.20.150">
    <property type="entry name" value="Divalent-metal-dependent TIM barrel enzymes"/>
    <property type="match status" value="1"/>
</dbReference>
<dbReference type="InterPro" id="IPR036237">
    <property type="entry name" value="Xyl_isomerase-like_sf"/>
</dbReference>
<evidence type="ECO:0000313" key="3">
    <source>
        <dbReference type="Proteomes" id="UP000317835"/>
    </source>
</evidence>
<dbReference type="RefSeq" id="WP_231749674.1">
    <property type="nucleotide sequence ID" value="NZ_CP036426.1"/>
</dbReference>
<dbReference type="EMBL" id="CP036426">
    <property type="protein sequence ID" value="QDV34509.1"/>
    <property type="molecule type" value="Genomic_DNA"/>
</dbReference>
<keyword evidence="3" id="KW-1185">Reference proteome</keyword>
<accession>A0A518H0Y0</accession>
<dbReference type="InterPro" id="IPR050312">
    <property type="entry name" value="IolE/XylAMocC-like"/>
</dbReference>
<name>A0A518H0Y0_9BACT</name>
<dbReference type="EC" id="5.1.3.22" evidence="2"/>
<evidence type="ECO:0000313" key="2">
    <source>
        <dbReference type="EMBL" id="QDV34509.1"/>
    </source>
</evidence>
<dbReference type="AlphaFoldDB" id="A0A518H0Y0"/>
<dbReference type="InterPro" id="IPR013022">
    <property type="entry name" value="Xyl_isomerase-like_TIM-brl"/>
</dbReference>
<reference evidence="2 3" key="1">
    <citation type="submission" date="2019-02" db="EMBL/GenBank/DDBJ databases">
        <title>Deep-cultivation of Planctomycetes and their phenomic and genomic characterization uncovers novel biology.</title>
        <authorList>
            <person name="Wiegand S."/>
            <person name="Jogler M."/>
            <person name="Boedeker C."/>
            <person name="Pinto D."/>
            <person name="Vollmers J."/>
            <person name="Rivas-Marin E."/>
            <person name="Kohn T."/>
            <person name="Peeters S.H."/>
            <person name="Heuer A."/>
            <person name="Rast P."/>
            <person name="Oberbeckmann S."/>
            <person name="Bunk B."/>
            <person name="Jeske O."/>
            <person name="Meyerdierks A."/>
            <person name="Storesund J.E."/>
            <person name="Kallscheuer N."/>
            <person name="Luecker S."/>
            <person name="Lage O.M."/>
            <person name="Pohl T."/>
            <person name="Merkel B.J."/>
            <person name="Hornburger P."/>
            <person name="Mueller R.-W."/>
            <person name="Bruemmer F."/>
            <person name="Labrenz M."/>
            <person name="Spormann A.M."/>
            <person name="Op den Camp H."/>
            <person name="Overmann J."/>
            <person name="Amann R."/>
            <person name="Jetten M.S.M."/>
            <person name="Mascher T."/>
            <person name="Medema M.H."/>
            <person name="Devos D.P."/>
            <person name="Kaster A.-K."/>
            <person name="Ovreas L."/>
            <person name="Rohde M."/>
            <person name="Galperin M.Y."/>
            <person name="Jogler C."/>
        </authorList>
    </citation>
    <scope>NUCLEOTIDE SEQUENCE [LARGE SCALE GENOMIC DNA]</scope>
    <source>
        <strain evidence="2 3">ElP</strain>
    </source>
</reference>
<dbReference type="PANTHER" id="PTHR12110">
    <property type="entry name" value="HYDROXYPYRUVATE ISOMERASE"/>
    <property type="match status" value="1"/>
</dbReference>
<protein>
    <submittedName>
        <fullName evidence="2">L-ribulose-5-phosphate 3-epimerase UlaE</fullName>
        <ecNumber evidence="2">5.1.3.22</ecNumber>
    </submittedName>
</protein>
<dbReference type="GO" id="GO:0034015">
    <property type="term" value="F:L-ribulose-5-phosphate 3-epimerase activity"/>
    <property type="evidence" value="ECO:0007669"/>
    <property type="project" value="UniProtKB-EC"/>
</dbReference>
<evidence type="ECO:0000259" key="1">
    <source>
        <dbReference type="Pfam" id="PF01261"/>
    </source>
</evidence>
<dbReference type="KEGG" id="tpla:ElP_23990"/>
<gene>
    <name evidence="2" type="primary">ulaE_2</name>
    <name evidence="2" type="ORF">ElP_23990</name>
</gene>
<dbReference type="PANTHER" id="PTHR12110:SF41">
    <property type="entry name" value="INOSOSE DEHYDRATASE"/>
    <property type="match status" value="1"/>
</dbReference>
<sequence length="283" mass="30889">MPSAESSHLSLGVCSWSLQVTSIPELNRLLAELGVKATQIACGDPHHAAWDEGDAMPRAAREADFVMTGAMLGFPGEDYTTPQTIKETGGFGPVPLRRERMDRLRWALGRTEDLGLSDLMLHAGFIPEPGQPDRDAFLDTLREAGRLAAEQGITLAFETGQEPAELLRATLDELASPSLKVNFDPANMLLYDMGDPIKAVELLGPDIRSVHLKDARRPTTPGHWGEEVPLGRGEVDFPRFLAALKSIGFDGPMLIEREVGDQPARIRDIDHGLAFVKHLLANS</sequence>
<proteinExistence type="predicted"/>
<dbReference type="SUPFAM" id="SSF51658">
    <property type="entry name" value="Xylose isomerase-like"/>
    <property type="match status" value="1"/>
</dbReference>